<dbReference type="AlphaFoldDB" id="A0A7I9V4G8"/>
<organism evidence="1 2">
    <name type="scientific">Gordonia spumicola</name>
    <dbReference type="NCBI Taxonomy" id="589161"/>
    <lineage>
        <taxon>Bacteria</taxon>
        <taxon>Bacillati</taxon>
        <taxon>Actinomycetota</taxon>
        <taxon>Actinomycetes</taxon>
        <taxon>Mycobacteriales</taxon>
        <taxon>Gordoniaceae</taxon>
        <taxon>Gordonia</taxon>
    </lineage>
</organism>
<name>A0A7I9V4G8_9ACTN</name>
<dbReference type="InterPro" id="IPR050583">
    <property type="entry name" value="Mycobacterial_A85_antigen"/>
</dbReference>
<keyword evidence="2" id="KW-1185">Reference proteome</keyword>
<dbReference type="PANTHER" id="PTHR48098:SF1">
    <property type="entry name" value="DIACYLGLYCEROL ACYLTRANSFERASE_MYCOLYLTRANSFERASE AG85A"/>
    <property type="match status" value="1"/>
</dbReference>
<evidence type="ECO:0000313" key="1">
    <source>
        <dbReference type="EMBL" id="GEE00306.1"/>
    </source>
</evidence>
<reference evidence="2" key="1">
    <citation type="submission" date="2019-06" db="EMBL/GenBank/DDBJ databases">
        <title>Gordonia isolated from sludge of a wastewater treatment plant.</title>
        <authorList>
            <person name="Tamura T."/>
            <person name="Aoyama K."/>
            <person name="Kang Y."/>
            <person name="Saito S."/>
            <person name="Akiyama N."/>
            <person name="Yazawa K."/>
            <person name="Gonoi T."/>
            <person name="Mikami Y."/>
        </authorList>
    </citation>
    <scope>NUCLEOTIDE SEQUENCE [LARGE SCALE GENOMIC DNA]</scope>
    <source>
        <strain evidence="2">NBRC 107696</strain>
    </source>
</reference>
<sequence length="310" mass="32806">MAPAAVADAAPDRHRTAKIVAAKNVALNRVDLTVDSPSMGRKMKVTVLTPGGDAPRPALYMLDGADAGKDVSDWITKGGAQQYFAGRNVNVVLPAGGEASFYTNWKYSDAKLGKPQWETFLTKELPPLIDSKFHGSGRNAVMGLSMGGQSAFALAVRHPELYRGVASLSGCPPVTGAANEAYVRSTLAKSGVDAVKMWGKPGGDYWRAHDPSLRLDALRGKQVYISAGSGAIGPMDLTATYDPSDGPKDAQMAAGSALEVGAYRCSLEFAAQMQSAGVAFTQGFRLIGTHSWNYWKQDLPNAWATLAPGL</sequence>
<dbReference type="InterPro" id="IPR000801">
    <property type="entry name" value="Esterase-like"/>
</dbReference>
<proteinExistence type="predicted"/>
<dbReference type="Pfam" id="PF00756">
    <property type="entry name" value="Esterase"/>
    <property type="match status" value="1"/>
</dbReference>
<dbReference type="EMBL" id="BJOV01000002">
    <property type="protein sequence ID" value="GEE00306.1"/>
    <property type="molecule type" value="Genomic_DNA"/>
</dbReference>
<gene>
    <name evidence="1" type="ORF">nbrc107696_07520</name>
</gene>
<dbReference type="Gene3D" id="3.40.50.1820">
    <property type="entry name" value="alpha/beta hydrolase"/>
    <property type="match status" value="1"/>
</dbReference>
<dbReference type="InterPro" id="IPR029058">
    <property type="entry name" value="AB_hydrolase_fold"/>
</dbReference>
<protein>
    <submittedName>
        <fullName evidence="1">Esterase</fullName>
    </submittedName>
</protein>
<dbReference type="SUPFAM" id="SSF53474">
    <property type="entry name" value="alpha/beta-Hydrolases"/>
    <property type="match status" value="1"/>
</dbReference>
<dbReference type="Proteomes" id="UP000444960">
    <property type="component" value="Unassembled WGS sequence"/>
</dbReference>
<dbReference type="PANTHER" id="PTHR48098">
    <property type="entry name" value="ENTEROCHELIN ESTERASE-RELATED"/>
    <property type="match status" value="1"/>
</dbReference>
<accession>A0A7I9V4G8</accession>
<dbReference type="GO" id="GO:0016747">
    <property type="term" value="F:acyltransferase activity, transferring groups other than amino-acyl groups"/>
    <property type="evidence" value="ECO:0007669"/>
    <property type="project" value="TreeGrafter"/>
</dbReference>
<evidence type="ECO:0000313" key="2">
    <source>
        <dbReference type="Proteomes" id="UP000444960"/>
    </source>
</evidence>
<comment type="caution">
    <text evidence="1">The sequence shown here is derived from an EMBL/GenBank/DDBJ whole genome shotgun (WGS) entry which is preliminary data.</text>
</comment>